<dbReference type="PANTHER" id="PTHR13414:SF9">
    <property type="entry name" value="PROTON-COUPLED ZINC ANTIPORTER SLC30A9, MITOCHONDRIAL"/>
    <property type="match status" value="1"/>
</dbReference>
<dbReference type="GO" id="GO:0008324">
    <property type="term" value="F:monoatomic cation transmembrane transporter activity"/>
    <property type="evidence" value="ECO:0007669"/>
    <property type="project" value="InterPro"/>
</dbReference>
<dbReference type="InterPro" id="IPR002524">
    <property type="entry name" value="Cation_efflux"/>
</dbReference>
<evidence type="ECO:0000256" key="3">
    <source>
        <dbReference type="ARBA" id="ARBA00022692"/>
    </source>
</evidence>
<dbReference type="EMBL" id="CP157484">
    <property type="protein sequence ID" value="XBO41033.1"/>
    <property type="molecule type" value="Genomic_DNA"/>
</dbReference>
<feature type="transmembrane region" description="Helical" evidence="6">
    <location>
        <begin position="193"/>
        <end position="211"/>
    </location>
</feature>
<evidence type="ECO:0000256" key="2">
    <source>
        <dbReference type="ARBA" id="ARBA00022448"/>
    </source>
</evidence>
<evidence type="ECO:0000256" key="4">
    <source>
        <dbReference type="ARBA" id="ARBA00022989"/>
    </source>
</evidence>
<name>A0AAU7JL42_9HYPH</name>
<evidence type="ECO:0000313" key="8">
    <source>
        <dbReference type="EMBL" id="XBO41033.1"/>
    </source>
</evidence>
<organism evidence="8">
    <name type="scientific">Alsobacter sp. KACC 23698</name>
    <dbReference type="NCBI Taxonomy" id="3149229"/>
    <lineage>
        <taxon>Bacteria</taxon>
        <taxon>Pseudomonadati</taxon>
        <taxon>Pseudomonadota</taxon>
        <taxon>Alphaproteobacteria</taxon>
        <taxon>Hyphomicrobiales</taxon>
        <taxon>Alsobacteraceae</taxon>
        <taxon>Alsobacter</taxon>
    </lineage>
</organism>
<feature type="domain" description="Cation efflux protein transmembrane" evidence="7">
    <location>
        <begin position="12"/>
        <end position="218"/>
    </location>
</feature>
<feature type="transmembrane region" description="Helical" evidence="6">
    <location>
        <begin position="77"/>
        <end position="98"/>
    </location>
</feature>
<dbReference type="Pfam" id="PF01545">
    <property type="entry name" value="Cation_efflux"/>
    <property type="match status" value="1"/>
</dbReference>
<sequence>MASSHASKPAIYAALAGNLAVAVTKFGAAAWTGSSSMLSEAVHSLVDTLNEVLLLYGLHRSAQRPDAEHPLGHGRELYFWSFVVALLVFALGAGVSIYEGVVHLRDPEPIQSPMVAYAVLALSLVFESISWAVAYRQFRASNPDRGVLSAIRRSKDPATFTVLLEDTAAVIGLGIALLATYAAHELGRPEFDAIGSLAIGGLLGVTALILARETKGLLIGEPADRAISDLILRVARDQRGVASANGVITTHLAPDQITASISIEFDDDLRTPDIERVVDAIEKQVRGAAPAVTMLFVKPQTARGYATARARRFGVEEPPVFETASQTREA</sequence>
<dbReference type="InterPro" id="IPR027469">
    <property type="entry name" value="Cation_efflux_TMD_sf"/>
</dbReference>
<dbReference type="GO" id="GO:0006829">
    <property type="term" value="P:zinc ion transport"/>
    <property type="evidence" value="ECO:0007669"/>
    <property type="project" value="InterPro"/>
</dbReference>
<comment type="subcellular location">
    <subcellularLocation>
        <location evidence="1">Membrane</location>
        <topology evidence="1">Multi-pass membrane protein</topology>
    </subcellularLocation>
</comment>
<keyword evidence="4 6" id="KW-1133">Transmembrane helix</keyword>
<gene>
    <name evidence="8" type="ORF">ABEG18_09815</name>
</gene>
<dbReference type="GO" id="GO:0016020">
    <property type="term" value="C:membrane"/>
    <property type="evidence" value="ECO:0007669"/>
    <property type="project" value="UniProtKB-SubCell"/>
</dbReference>
<feature type="transmembrane region" description="Helical" evidence="6">
    <location>
        <begin position="162"/>
        <end position="181"/>
    </location>
</feature>
<keyword evidence="3 6" id="KW-0812">Transmembrane</keyword>
<feature type="transmembrane region" description="Helical" evidence="6">
    <location>
        <begin position="114"/>
        <end position="135"/>
    </location>
</feature>
<evidence type="ECO:0000256" key="5">
    <source>
        <dbReference type="ARBA" id="ARBA00023136"/>
    </source>
</evidence>
<dbReference type="InterPro" id="IPR040177">
    <property type="entry name" value="SLC30A9"/>
</dbReference>
<evidence type="ECO:0000259" key="7">
    <source>
        <dbReference type="Pfam" id="PF01545"/>
    </source>
</evidence>
<dbReference type="SUPFAM" id="SSF161111">
    <property type="entry name" value="Cation efflux protein transmembrane domain-like"/>
    <property type="match status" value="1"/>
</dbReference>
<keyword evidence="5 6" id="KW-0472">Membrane</keyword>
<dbReference type="SUPFAM" id="SSF160240">
    <property type="entry name" value="Cation efflux protein cytoplasmic domain-like"/>
    <property type="match status" value="1"/>
</dbReference>
<proteinExistence type="predicted"/>
<reference evidence="8" key="1">
    <citation type="submission" date="2024-05" db="EMBL/GenBank/DDBJ databases">
        <authorList>
            <person name="Kim S."/>
            <person name="Heo J."/>
            <person name="Choi H."/>
            <person name="Choi Y."/>
            <person name="Kwon S.-W."/>
            <person name="Kim Y."/>
        </authorList>
    </citation>
    <scope>NUCLEOTIDE SEQUENCE</scope>
    <source>
        <strain evidence="8">KACC 23698</strain>
    </source>
</reference>
<accession>A0AAU7JL42</accession>
<dbReference type="RefSeq" id="WP_406857886.1">
    <property type="nucleotide sequence ID" value="NZ_CP157484.1"/>
</dbReference>
<keyword evidence="2" id="KW-0813">Transport</keyword>
<dbReference type="InterPro" id="IPR058533">
    <property type="entry name" value="Cation_efflux_TM"/>
</dbReference>
<evidence type="ECO:0000256" key="1">
    <source>
        <dbReference type="ARBA" id="ARBA00004141"/>
    </source>
</evidence>
<dbReference type="PANTHER" id="PTHR13414">
    <property type="entry name" value="HUEL-CATION TRANSPORTER"/>
    <property type="match status" value="1"/>
</dbReference>
<dbReference type="NCBIfam" id="TIGR01297">
    <property type="entry name" value="CDF"/>
    <property type="match status" value="1"/>
</dbReference>
<feature type="transmembrane region" description="Helical" evidence="6">
    <location>
        <begin position="12"/>
        <end position="31"/>
    </location>
</feature>
<dbReference type="Gene3D" id="1.20.1510.10">
    <property type="entry name" value="Cation efflux protein transmembrane domain"/>
    <property type="match status" value="1"/>
</dbReference>
<evidence type="ECO:0000256" key="6">
    <source>
        <dbReference type="SAM" id="Phobius"/>
    </source>
</evidence>
<dbReference type="AlphaFoldDB" id="A0AAU7JL42"/>
<protein>
    <submittedName>
        <fullName evidence="8">Cation diffusion facilitator family transporter</fullName>
    </submittedName>
</protein>
<dbReference type="InterPro" id="IPR036837">
    <property type="entry name" value="Cation_efflux_CTD_sf"/>
</dbReference>